<protein>
    <recommendedName>
        <fullName evidence="8">G-protein coupled receptors family 1 profile domain-containing protein</fullName>
    </recommendedName>
</protein>
<dbReference type="PROSITE" id="PS50262">
    <property type="entry name" value="G_PROTEIN_RECEP_F1_2"/>
    <property type="match status" value="1"/>
</dbReference>
<keyword evidence="10" id="KW-1185">Reference proteome</keyword>
<dbReference type="SUPFAM" id="SSF81321">
    <property type="entry name" value="Family A G protein-coupled receptor-like"/>
    <property type="match status" value="1"/>
</dbReference>
<dbReference type="GO" id="GO:0005886">
    <property type="term" value="C:plasma membrane"/>
    <property type="evidence" value="ECO:0007669"/>
    <property type="project" value="TreeGrafter"/>
</dbReference>
<comment type="caution">
    <text evidence="9">The sequence shown here is derived from an EMBL/GenBank/DDBJ whole genome shotgun (WGS) entry which is preliminary data.</text>
</comment>
<dbReference type="PANTHER" id="PTHR46273">
    <property type="entry name" value="MYOSUPPRESSIN RECEPTOR 1, ISOFORM B-RELATED"/>
    <property type="match status" value="1"/>
</dbReference>
<dbReference type="PANTHER" id="PTHR46273:SF4">
    <property type="entry name" value="AT19640P"/>
    <property type="match status" value="1"/>
</dbReference>
<dbReference type="Proteomes" id="UP000792457">
    <property type="component" value="Unassembled WGS sequence"/>
</dbReference>
<dbReference type="Gene3D" id="1.20.1070.10">
    <property type="entry name" value="Rhodopsin 7-helix transmembrane proteins"/>
    <property type="match status" value="1"/>
</dbReference>
<name>A0A8K0K9Z9_LADFU</name>
<gene>
    <name evidence="9" type="ORF">J437_LFUL010448</name>
</gene>
<dbReference type="InterPro" id="IPR019427">
    <property type="entry name" value="7TM_GPCR_serpentine_rcpt_Srw"/>
</dbReference>
<evidence type="ECO:0000256" key="2">
    <source>
        <dbReference type="ARBA" id="ARBA00010663"/>
    </source>
</evidence>
<keyword evidence="5 7" id="KW-0472">Membrane</keyword>
<accession>A0A8K0K9Z9</accession>
<evidence type="ECO:0000256" key="7">
    <source>
        <dbReference type="SAM" id="Phobius"/>
    </source>
</evidence>
<evidence type="ECO:0000256" key="1">
    <source>
        <dbReference type="ARBA" id="ARBA00004370"/>
    </source>
</evidence>
<comment type="similarity">
    <text evidence="2">Belongs to the G-protein coupled receptor 1 family.</text>
</comment>
<feature type="transmembrane region" description="Helical" evidence="7">
    <location>
        <begin position="128"/>
        <end position="157"/>
    </location>
</feature>
<sequence>MIESNSYFGLTFEEQRLTVNNQPTENLQVFHTVSIWLTVMLAVWRYIAVGHPLRNREWCGRNRAYRAIAAAYIASPIICSPLYFSASVQSHVISAPAPSPPGENITLYLVSLSDLGKARNELLDRVNLWLYGILIKLLPCALLTLLSLALILALAGTERRRKQVMKRGASTNGARRQSGVGRRADRTTAMLLAVLLLFLASEVPQGVLGLLSGILGRGFYKDCYHQLGDVMDLLALTNGAVNFVVYCTMSRQFRDTFASLFCQHISRQESASDDGNDNVSPLSKVPAETPLCGKTKWKKRRDSGAAETQ</sequence>
<dbReference type="InterPro" id="IPR017452">
    <property type="entry name" value="GPCR_Rhodpsn_7TM"/>
</dbReference>
<evidence type="ECO:0000256" key="4">
    <source>
        <dbReference type="ARBA" id="ARBA00022989"/>
    </source>
</evidence>
<organism evidence="9 10">
    <name type="scientific">Ladona fulva</name>
    <name type="common">Scarce chaser dragonfly</name>
    <name type="synonym">Libellula fulva</name>
    <dbReference type="NCBI Taxonomy" id="123851"/>
    <lineage>
        <taxon>Eukaryota</taxon>
        <taxon>Metazoa</taxon>
        <taxon>Ecdysozoa</taxon>
        <taxon>Arthropoda</taxon>
        <taxon>Hexapoda</taxon>
        <taxon>Insecta</taxon>
        <taxon>Pterygota</taxon>
        <taxon>Palaeoptera</taxon>
        <taxon>Odonata</taxon>
        <taxon>Epiprocta</taxon>
        <taxon>Anisoptera</taxon>
        <taxon>Libelluloidea</taxon>
        <taxon>Libellulidae</taxon>
        <taxon>Ladona</taxon>
    </lineage>
</organism>
<dbReference type="PRINTS" id="PR00237">
    <property type="entry name" value="GPCRRHODOPSN"/>
</dbReference>
<feature type="region of interest" description="Disordered" evidence="6">
    <location>
        <begin position="270"/>
        <end position="309"/>
    </location>
</feature>
<evidence type="ECO:0000313" key="10">
    <source>
        <dbReference type="Proteomes" id="UP000792457"/>
    </source>
</evidence>
<dbReference type="AlphaFoldDB" id="A0A8K0K9Z9"/>
<keyword evidence="4 7" id="KW-1133">Transmembrane helix</keyword>
<keyword evidence="3 7" id="KW-0812">Transmembrane</keyword>
<dbReference type="GO" id="GO:0008528">
    <property type="term" value="F:G protein-coupled peptide receptor activity"/>
    <property type="evidence" value="ECO:0007669"/>
    <property type="project" value="InterPro"/>
</dbReference>
<feature type="transmembrane region" description="Helical" evidence="7">
    <location>
        <begin position="230"/>
        <end position="249"/>
    </location>
</feature>
<reference evidence="9" key="2">
    <citation type="submission" date="2017-10" db="EMBL/GenBank/DDBJ databases">
        <title>Ladona fulva Genome sequencing and assembly.</title>
        <authorList>
            <person name="Murali S."/>
            <person name="Richards S."/>
            <person name="Bandaranaike D."/>
            <person name="Bellair M."/>
            <person name="Blankenburg K."/>
            <person name="Chao H."/>
            <person name="Dinh H."/>
            <person name="Doddapaneni H."/>
            <person name="Dugan-Rocha S."/>
            <person name="Elkadiri S."/>
            <person name="Gnanaolivu R."/>
            <person name="Hernandez B."/>
            <person name="Skinner E."/>
            <person name="Javaid M."/>
            <person name="Lee S."/>
            <person name="Li M."/>
            <person name="Ming W."/>
            <person name="Munidasa M."/>
            <person name="Muniz J."/>
            <person name="Nguyen L."/>
            <person name="Hughes D."/>
            <person name="Osuji N."/>
            <person name="Pu L.-L."/>
            <person name="Puazo M."/>
            <person name="Qu C."/>
            <person name="Quiroz J."/>
            <person name="Raj R."/>
            <person name="Weissenberger G."/>
            <person name="Xin Y."/>
            <person name="Zou X."/>
            <person name="Han Y."/>
            <person name="Worley K."/>
            <person name="Muzny D."/>
            <person name="Gibbs R."/>
        </authorList>
    </citation>
    <scope>NUCLEOTIDE SEQUENCE</scope>
    <source>
        <strain evidence="9">Sampled in the wild</strain>
    </source>
</reference>
<feature type="transmembrane region" description="Helical" evidence="7">
    <location>
        <begin position="189"/>
        <end position="210"/>
    </location>
</feature>
<dbReference type="EMBL" id="KZ308534">
    <property type="protein sequence ID" value="KAG8231122.1"/>
    <property type="molecule type" value="Genomic_DNA"/>
</dbReference>
<feature type="non-terminal residue" evidence="9">
    <location>
        <position position="1"/>
    </location>
</feature>
<feature type="domain" description="G-protein coupled receptors family 1 profile" evidence="8">
    <location>
        <begin position="29"/>
        <end position="246"/>
    </location>
</feature>
<dbReference type="Pfam" id="PF10324">
    <property type="entry name" value="7TM_GPCR_Srw"/>
    <property type="match status" value="1"/>
</dbReference>
<evidence type="ECO:0000256" key="6">
    <source>
        <dbReference type="SAM" id="MobiDB-lite"/>
    </source>
</evidence>
<comment type="subcellular location">
    <subcellularLocation>
        <location evidence="1">Membrane</location>
    </subcellularLocation>
</comment>
<dbReference type="OrthoDB" id="5864054at2759"/>
<feature type="transmembrane region" description="Helical" evidence="7">
    <location>
        <begin position="67"/>
        <end position="86"/>
    </location>
</feature>
<evidence type="ECO:0000256" key="3">
    <source>
        <dbReference type="ARBA" id="ARBA00022692"/>
    </source>
</evidence>
<evidence type="ECO:0000256" key="5">
    <source>
        <dbReference type="ARBA" id="ARBA00023136"/>
    </source>
</evidence>
<feature type="transmembrane region" description="Helical" evidence="7">
    <location>
        <begin position="29"/>
        <end position="47"/>
    </location>
</feature>
<evidence type="ECO:0000259" key="8">
    <source>
        <dbReference type="PROSITE" id="PS50262"/>
    </source>
</evidence>
<dbReference type="InterPro" id="IPR053219">
    <property type="entry name" value="GPCR_Dmsr-1"/>
</dbReference>
<dbReference type="InterPro" id="IPR000276">
    <property type="entry name" value="GPCR_Rhodpsn"/>
</dbReference>
<proteinExistence type="inferred from homology"/>
<evidence type="ECO:0000313" key="9">
    <source>
        <dbReference type="EMBL" id="KAG8231122.1"/>
    </source>
</evidence>
<reference evidence="9" key="1">
    <citation type="submission" date="2013-04" db="EMBL/GenBank/DDBJ databases">
        <authorList>
            <person name="Qu J."/>
            <person name="Murali S.C."/>
            <person name="Bandaranaike D."/>
            <person name="Bellair M."/>
            <person name="Blankenburg K."/>
            <person name="Chao H."/>
            <person name="Dinh H."/>
            <person name="Doddapaneni H."/>
            <person name="Downs B."/>
            <person name="Dugan-Rocha S."/>
            <person name="Elkadiri S."/>
            <person name="Gnanaolivu R.D."/>
            <person name="Hernandez B."/>
            <person name="Javaid M."/>
            <person name="Jayaseelan J.C."/>
            <person name="Lee S."/>
            <person name="Li M."/>
            <person name="Ming W."/>
            <person name="Munidasa M."/>
            <person name="Muniz J."/>
            <person name="Nguyen L."/>
            <person name="Ongeri F."/>
            <person name="Osuji N."/>
            <person name="Pu L.-L."/>
            <person name="Puazo M."/>
            <person name="Qu C."/>
            <person name="Quiroz J."/>
            <person name="Raj R."/>
            <person name="Weissenberger G."/>
            <person name="Xin Y."/>
            <person name="Zou X."/>
            <person name="Han Y."/>
            <person name="Richards S."/>
            <person name="Worley K."/>
            <person name="Muzny D."/>
            <person name="Gibbs R."/>
        </authorList>
    </citation>
    <scope>NUCLEOTIDE SEQUENCE</scope>
    <source>
        <strain evidence="9">Sampled in the wild</strain>
    </source>
</reference>